<organism evidence="14 15">
    <name type="scientific">Sanghuangporus baumii</name>
    <name type="common">Phellinus baumii</name>
    <dbReference type="NCBI Taxonomy" id="108892"/>
    <lineage>
        <taxon>Eukaryota</taxon>
        <taxon>Fungi</taxon>
        <taxon>Dikarya</taxon>
        <taxon>Basidiomycota</taxon>
        <taxon>Agaricomycotina</taxon>
        <taxon>Agaricomycetes</taxon>
        <taxon>Hymenochaetales</taxon>
        <taxon>Hymenochaetaceae</taxon>
        <taxon>Sanghuangporus</taxon>
    </lineage>
</organism>
<comment type="pathway">
    <text evidence="2 13">Glycolipid biosynthesis; glycosylphosphatidylinositol-anchor biosynthesis.</text>
</comment>
<dbReference type="EC" id="2.4.1.-" evidence="13"/>
<evidence type="ECO:0000256" key="3">
    <source>
        <dbReference type="ARBA" id="ARBA00011071"/>
    </source>
</evidence>
<evidence type="ECO:0000256" key="2">
    <source>
        <dbReference type="ARBA" id="ARBA00004687"/>
    </source>
</evidence>
<sequence>MKLSSLQNVSFRTVIILSILLRVALVFYSEWHDKHAVVKYTDIDYRVFTDAARFLLQPNGSTSDDGRGKNIAQGALGKYFGFGDPYYCETYRYTPLLALVMTPNIFLHPTFGKYLFSACDILVGVLIYKLLLATVLPNTSPGSTNAERERQATFYASLHLLNPMVFSISTRGSSESTLGALVIGTLYLAMRPGKSQRDWDKTAIMLGIATHWKIYPLIYGVSLVSVMAFESGSGYSFKSWSRNLASRQAIRFTIISAGTFMLLNGIMYLFWGHPFLYETYLYHIHRLDHQHNFSPYWLPMKLAYEHPRKSALWQRFMKSPFASFLPQMALSLGSGLVYGARGTRHLPFTWFVQTAWFVTLNKVCTSQYFLWYLTILPLILPSLLASRSKAVVMIALWASAQAAWLKFAYDLEFLKQDVQYRVWACSVLFFIVNCWEIWEIVRAYQWTSSKDEERREGRRDI</sequence>
<keyword evidence="7 13" id="KW-0808">Transferase</keyword>
<comment type="function">
    <text evidence="12 13">Mannosyltransferase involved in glycosylphosphatidylinositol-anchor biosynthesis. Transfers the first alpha-1,4-mannose to GlcN-acyl-PI during GPI precursor assembly. Required for cell wall integrity.</text>
</comment>
<keyword evidence="11 13" id="KW-0472">Membrane</keyword>
<dbReference type="InterPro" id="IPR007704">
    <property type="entry name" value="PIG-M"/>
</dbReference>
<protein>
    <recommendedName>
        <fullName evidence="4 13">GPI mannosyltransferase 1</fullName>
        <ecNumber evidence="13">2.4.1.-</ecNumber>
    </recommendedName>
    <alternativeName>
        <fullName evidence="13">GPI mannosyltransferase I</fullName>
    </alternativeName>
</protein>
<evidence type="ECO:0000256" key="8">
    <source>
        <dbReference type="ARBA" id="ARBA00022692"/>
    </source>
</evidence>
<dbReference type="OrthoDB" id="1741594at2759"/>
<dbReference type="GO" id="GO:0051751">
    <property type="term" value="F:alpha-1,4-mannosyltransferase activity"/>
    <property type="evidence" value="ECO:0007669"/>
    <property type="project" value="InterPro"/>
</dbReference>
<dbReference type="PANTHER" id="PTHR12886:SF0">
    <property type="entry name" value="GPI MANNOSYLTRANSFERASE 1"/>
    <property type="match status" value="1"/>
</dbReference>
<evidence type="ECO:0000313" key="15">
    <source>
        <dbReference type="Proteomes" id="UP000757232"/>
    </source>
</evidence>
<evidence type="ECO:0000256" key="5">
    <source>
        <dbReference type="ARBA" id="ARBA00022502"/>
    </source>
</evidence>
<feature type="transmembrane region" description="Helical" evidence="13">
    <location>
        <begin position="368"/>
        <end position="385"/>
    </location>
</feature>
<keyword evidence="6 13" id="KW-0328">Glycosyltransferase</keyword>
<comment type="caution">
    <text evidence="14">The sequence shown here is derived from an EMBL/GenBank/DDBJ whole genome shotgun (WGS) entry which is preliminary data.</text>
</comment>
<dbReference type="GO" id="GO:1990529">
    <property type="term" value="C:glycosylphosphatidylinositol-mannosyltransferase I complex"/>
    <property type="evidence" value="ECO:0007669"/>
    <property type="project" value="TreeGrafter"/>
</dbReference>
<dbReference type="GO" id="GO:0005789">
    <property type="term" value="C:endoplasmic reticulum membrane"/>
    <property type="evidence" value="ECO:0007669"/>
    <property type="project" value="UniProtKB-SubCell"/>
</dbReference>
<feature type="transmembrane region" description="Helical" evidence="13">
    <location>
        <begin position="111"/>
        <end position="131"/>
    </location>
</feature>
<reference evidence="14" key="1">
    <citation type="submission" date="2016-06" db="EMBL/GenBank/DDBJ databases">
        <title>Draft Genome sequence of the fungus Inonotus baumii.</title>
        <authorList>
            <person name="Zhu H."/>
            <person name="Lin W."/>
        </authorList>
    </citation>
    <scope>NUCLEOTIDE SEQUENCE</scope>
    <source>
        <strain evidence="14">821</strain>
    </source>
</reference>
<evidence type="ECO:0000256" key="7">
    <source>
        <dbReference type="ARBA" id="ARBA00022679"/>
    </source>
</evidence>
<feature type="transmembrane region" description="Helical" evidence="13">
    <location>
        <begin position="249"/>
        <end position="271"/>
    </location>
</feature>
<evidence type="ECO:0000313" key="14">
    <source>
        <dbReference type="EMBL" id="OCB89830.1"/>
    </source>
</evidence>
<evidence type="ECO:0000256" key="11">
    <source>
        <dbReference type="ARBA" id="ARBA00023136"/>
    </source>
</evidence>
<keyword evidence="10 13" id="KW-1133">Transmembrane helix</keyword>
<evidence type="ECO:0000256" key="4">
    <source>
        <dbReference type="ARBA" id="ARBA00013797"/>
    </source>
</evidence>
<keyword evidence="8 13" id="KW-0812">Transmembrane</keyword>
<keyword evidence="9 13" id="KW-0256">Endoplasmic reticulum</keyword>
<comment type="caution">
    <text evidence="13">Lacks conserved residue(s) required for the propagation of feature annotation.</text>
</comment>
<evidence type="ECO:0000256" key="13">
    <source>
        <dbReference type="RuleBase" id="RU365064"/>
    </source>
</evidence>
<keyword evidence="5 13" id="KW-0337">GPI-anchor biosynthesis</keyword>
<dbReference type="GO" id="GO:0004376">
    <property type="term" value="F:GPI mannosyltransferase activity"/>
    <property type="evidence" value="ECO:0007669"/>
    <property type="project" value="InterPro"/>
</dbReference>
<evidence type="ECO:0000256" key="12">
    <source>
        <dbReference type="ARBA" id="ARBA00025399"/>
    </source>
</evidence>
<dbReference type="Pfam" id="PF05007">
    <property type="entry name" value="Mannosyl_trans"/>
    <property type="match status" value="1"/>
</dbReference>
<accession>A0A9Q5I192</accession>
<name>A0A9Q5I192_SANBA</name>
<dbReference type="GO" id="GO:0006506">
    <property type="term" value="P:GPI anchor biosynthetic process"/>
    <property type="evidence" value="ECO:0007669"/>
    <property type="project" value="UniProtKB-KW"/>
</dbReference>
<keyword evidence="15" id="KW-1185">Reference proteome</keyword>
<dbReference type="PANTHER" id="PTHR12886">
    <property type="entry name" value="PIG-M MANNOSYLTRANSFERASE"/>
    <property type="match status" value="1"/>
</dbReference>
<comment type="subcellular location">
    <subcellularLocation>
        <location evidence="1 13">Endoplasmic reticulum membrane</location>
        <topology evidence="1 13">Multi-pass membrane protein</topology>
    </subcellularLocation>
</comment>
<evidence type="ECO:0000256" key="10">
    <source>
        <dbReference type="ARBA" id="ARBA00022989"/>
    </source>
</evidence>
<gene>
    <name evidence="14" type="ORF">A7U60_g3012</name>
</gene>
<dbReference type="EMBL" id="LNZH02000148">
    <property type="protein sequence ID" value="OCB89830.1"/>
    <property type="molecule type" value="Genomic_DNA"/>
</dbReference>
<feature type="transmembrane region" description="Helical" evidence="13">
    <location>
        <begin position="9"/>
        <end position="28"/>
    </location>
</feature>
<feature type="transmembrane region" description="Helical" evidence="13">
    <location>
        <begin position="214"/>
        <end position="237"/>
    </location>
</feature>
<proteinExistence type="inferred from homology"/>
<comment type="similarity">
    <text evidence="3 13">Belongs to the PIGM family.</text>
</comment>
<evidence type="ECO:0000256" key="6">
    <source>
        <dbReference type="ARBA" id="ARBA00022676"/>
    </source>
</evidence>
<evidence type="ECO:0000256" key="1">
    <source>
        <dbReference type="ARBA" id="ARBA00004477"/>
    </source>
</evidence>
<dbReference type="Proteomes" id="UP000757232">
    <property type="component" value="Unassembled WGS sequence"/>
</dbReference>
<dbReference type="AlphaFoldDB" id="A0A9Q5I192"/>
<evidence type="ECO:0000256" key="9">
    <source>
        <dbReference type="ARBA" id="ARBA00022824"/>
    </source>
</evidence>